<sequence>MLISTDVIGRQLAVADVTIDRGRVRRFALAIGETDPVFSELEAARKAGYPDLPVPPTFLFCADLEICEPLTMLANLGADVRQVLHGEQSFVYFAPVHAGETVTLRAHIADVYTRKGGRLEFLTRETTVSRGDGTTVAELSSTLVVKNPEAV</sequence>
<dbReference type="EMBL" id="JAASRO010000001">
    <property type="protein sequence ID" value="NIK61453.1"/>
    <property type="molecule type" value="Genomic_DNA"/>
</dbReference>
<dbReference type="SUPFAM" id="SSF54637">
    <property type="entry name" value="Thioesterase/thiol ester dehydrase-isomerase"/>
    <property type="match status" value="1"/>
</dbReference>
<dbReference type="CDD" id="cd03441">
    <property type="entry name" value="R_hydratase_like"/>
    <property type="match status" value="1"/>
</dbReference>
<accession>A0A7X5VHR9</accession>
<feature type="domain" description="FAS1-like dehydratase" evidence="1">
    <location>
        <begin position="7"/>
        <end position="138"/>
    </location>
</feature>
<dbReference type="Proteomes" id="UP000555407">
    <property type="component" value="Unassembled WGS sequence"/>
</dbReference>
<gene>
    <name evidence="2" type="ORF">BJY22_007170</name>
</gene>
<dbReference type="Gene3D" id="3.10.129.10">
    <property type="entry name" value="Hotdog Thioesterase"/>
    <property type="match status" value="1"/>
</dbReference>
<protein>
    <submittedName>
        <fullName evidence="2">Acyl dehydratase</fullName>
    </submittedName>
</protein>
<keyword evidence="3" id="KW-1185">Reference proteome</keyword>
<name>A0A7X5VHR9_9ACTN</name>
<organism evidence="2 3">
    <name type="scientific">Kribbella shirazensis</name>
    <dbReference type="NCBI Taxonomy" id="1105143"/>
    <lineage>
        <taxon>Bacteria</taxon>
        <taxon>Bacillati</taxon>
        <taxon>Actinomycetota</taxon>
        <taxon>Actinomycetes</taxon>
        <taxon>Propionibacteriales</taxon>
        <taxon>Kribbellaceae</taxon>
        <taxon>Kribbella</taxon>
    </lineage>
</organism>
<evidence type="ECO:0000259" key="1">
    <source>
        <dbReference type="Pfam" id="PF13452"/>
    </source>
</evidence>
<dbReference type="InterPro" id="IPR029069">
    <property type="entry name" value="HotDog_dom_sf"/>
</dbReference>
<dbReference type="AlphaFoldDB" id="A0A7X5VHR9"/>
<evidence type="ECO:0000313" key="3">
    <source>
        <dbReference type="Proteomes" id="UP000555407"/>
    </source>
</evidence>
<evidence type="ECO:0000313" key="2">
    <source>
        <dbReference type="EMBL" id="NIK61453.1"/>
    </source>
</evidence>
<dbReference type="Pfam" id="PF13452">
    <property type="entry name" value="FAS1_DH_region"/>
    <property type="match status" value="1"/>
</dbReference>
<comment type="caution">
    <text evidence="2">The sequence shown here is derived from an EMBL/GenBank/DDBJ whole genome shotgun (WGS) entry which is preliminary data.</text>
</comment>
<dbReference type="RefSeq" id="WP_167215962.1">
    <property type="nucleotide sequence ID" value="NZ_JAASRO010000001.1"/>
</dbReference>
<reference evidence="2 3" key="1">
    <citation type="submission" date="2020-03" db="EMBL/GenBank/DDBJ databases">
        <title>Sequencing the genomes of 1000 actinobacteria strains.</title>
        <authorList>
            <person name="Klenk H.-P."/>
        </authorList>
    </citation>
    <scope>NUCLEOTIDE SEQUENCE [LARGE SCALE GENOMIC DNA]</scope>
    <source>
        <strain evidence="2 3">DSM 45490</strain>
    </source>
</reference>
<dbReference type="InterPro" id="IPR016709">
    <property type="entry name" value="HadA-like"/>
</dbReference>
<dbReference type="PIRSF" id="PIRSF018072">
    <property type="entry name" value="UCP018072"/>
    <property type="match status" value="1"/>
</dbReference>
<proteinExistence type="predicted"/>
<dbReference type="InterPro" id="IPR039569">
    <property type="entry name" value="FAS1-like_DH_region"/>
</dbReference>